<evidence type="ECO:0000256" key="3">
    <source>
        <dbReference type="ARBA" id="ARBA00005708"/>
    </source>
</evidence>
<sequence length="311" mass="33801">MGDSSNRQTDKILLKGLAFYGHHGVSPHEKALGQRFIVDVTMECDARAAGLSDDLADAVDYVPAYEIVKAVMEGESKDLIESVAEDIAGQILETLNGYEVGVACHETDEPAVWNDGDGIANEKRPLAVRSVCPMQHRAAFKVTATLDQGCAGHYLKGLSVPVLDVRVRAHYVFAVGFRNDDGRVVERKAPRNHAVVEVRVRKADSLYTATRLYGCDCAVVEQADAVVEYIAGRRLQQQGALSNRERRHYADTGKTGFKVPDFIGVTLRLQLIHRGPLLSVPADVLARVIAMGQFGGGVSLSVNSTPHVLQI</sequence>
<dbReference type="Pfam" id="PF02152">
    <property type="entry name" value="FolB"/>
    <property type="match status" value="1"/>
</dbReference>
<dbReference type="EMBL" id="CASHTH010002503">
    <property type="protein sequence ID" value="CAI8030867.1"/>
    <property type="molecule type" value="Genomic_DNA"/>
</dbReference>
<dbReference type="GO" id="GO:0004150">
    <property type="term" value="F:dihydroneopterin aldolase activity"/>
    <property type="evidence" value="ECO:0007669"/>
    <property type="project" value="UniProtKB-EC"/>
</dbReference>
<dbReference type="EC" id="4.1.2.25" evidence="4"/>
<keyword evidence="6" id="KW-0456">Lyase</keyword>
<dbReference type="GO" id="GO:0046656">
    <property type="term" value="P:folic acid biosynthetic process"/>
    <property type="evidence" value="ECO:0007669"/>
    <property type="project" value="UniProtKB-KW"/>
</dbReference>
<evidence type="ECO:0000313" key="9">
    <source>
        <dbReference type="EMBL" id="CAI8030867.1"/>
    </source>
</evidence>
<dbReference type="InterPro" id="IPR006156">
    <property type="entry name" value="Dihydroneopterin_aldolase"/>
</dbReference>
<protein>
    <recommendedName>
        <fullName evidence="4">dihydroneopterin aldolase</fullName>
        <ecNumber evidence="4">4.1.2.25</ecNumber>
    </recommendedName>
    <alternativeName>
        <fullName evidence="7">7,8-dihydroneopterin aldolase</fullName>
    </alternativeName>
</protein>
<evidence type="ECO:0000313" key="10">
    <source>
        <dbReference type="Proteomes" id="UP001174909"/>
    </source>
</evidence>
<keyword evidence="5" id="KW-0289">Folate biosynthesis</keyword>
<evidence type="ECO:0000256" key="4">
    <source>
        <dbReference type="ARBA" id="ARBA00013043"/>
    </source>
</evidence>
<dbReference type="SMART" id="SM00905">
    <property type="entry name" value="FolB"/>
    <property type="match status" value="1"/>
</dbReference>
<evidence type="ECO:0000259" key="8">
    <source>
        <dbReference type="SMART" id="SM00905"/>
    </source>
</evidence>
<comment type="pathway">
    <text evidence="2">Cofactor biosynthesis; tetrahydrofolate biosynthesis; 2-amino-4-hydroxy-6-hydroxymethyl-7,8-dihydropteridine diphosphate from 7,8-dihydroneopterin triphosphate: step 3/4.</text>
</comment>
<evidence type="ECO:0000256" key="6">
    <source>
        <dbReference type="ARBA" id="ARBA00023239"/>
    </source>
</evidence>
<dbReference type="AlphaFoldDB" id="A0AA35WY67"/>
<proteinExistence type="inferred from homology"/>
<dbReference type="InterPro" id="IPR006157">
    <property type="entry name" value="FolB_dom"/>
</dbReference>
<dbReference type="CDD" id="cd00534">
    <property type="entry name" value="DHNA_DHNTPE"/>
    <property type="match status" value="1"/>
</dbReference>
<dbReference type="SUPFAM" id="SSF55620">
    <property type="entry name" value="Tetrahydrobiopterin biosynthesis enzymes-like"/>
    <property type="match status" value="1"/>
</dbReference>
<name>A0AA35WY67_GEOBA</name>
<dbReference type="NCBIfam" id="TIGR00526">
    <property type="entry name" value="folB_dom"/>
    <property type="match status" value="1"/>
</dbReference>
<gene>
    <name evidence="9" type="ORF">GBAR_LOCUS17517</name>
</gene>
<dbReference type="PANTHER" id="PTHR42844">
    <property type="entry name" value="DIHYDRONEOPTERIN ALDOLASE 1-RELATED"/>
    <property type="match status" value="1"/>
</dbReference>
<feature type="domain" description="Dihydroneopterin aldolase/epimerase" evidence="8">
    <location>
        <begin position="12"/>
        <end position="106"/>
    </location>
</feature>
<evidence type="ECO:0000256" key="7">
    <source>
        <dbReference type="ARBA" id="ARBA00032903"/>
    </source>
</evidence>
<comment type="caution">
    <text evidence="9">The sequence shown here is derived from an EMBL/GenBank/DDBJ whole genome shotgun (WGS) entry which is preliminary data.</text>
</comment>
<dbReference type="InterPro" id="IPR043133">
    <property type="entry name" value="GTP-CH-I_C/QueF"/>
</dbReference>
<organism evidence="9 10">
    <name type="scientific">Geodia barretti</name>
    <name type="common">Barrett's horny sponge</name>
    <dbReference type="NCBI Taxonomy" id="519541"/>
    <lineage>
        <taxon>Eukaryota</taxon>
        <taxon>Metazoa</taxon>
        <taxon>Porifera</taxon>
        <taxon>Demospongiae</taxon>
        <taxon>Heteroscleromorpha</taxon>
        <taxon>Tetractinellida</taxon>
        <taxon>Astrophorina</taxon>
        <taxon>Geodiidae</taxon>
        <taxon>Geodia</taxon>
    </lineage>
</organism>
<dbReference type="Proteomes" id="UP001174909">
    <property type="component" value="Unassembled WGS sequence"/>
</dbReference>
<evidence type="ECO:0000256" key="5">
    <source>
        <dbReference type="ARBA" id="ARBA00022909"/>
    </source>
</evidence>
<comment type="catalytic activity">
    <reaction evidence="1">
        <text>7,8-dihydroneopterin = 6-hydroxymethyl-7,8-dihydropterin + glycolaldehyde</text>
        <dbReference type="Rhea" id="RHEA:10540"/>
        <dbReference type="ChEBI" id="CHEBI:17001"/>
        <dbReference type="ChEBI" id="CHEBI:17071"/>
        <dbReference type="ChEBI" id="CHEBI:44841"/>
        <dbReference type="EC" id="4.1.2.25"/>
    </reaction>
</comment>
<dbReference type="GO" id="GO:0005737">
    <property type="term" value="C:cytoplasm"/>
    <property type="evidence" value="ECO:0007669"/>
    <property type="project" value="TreeGrafter"/>
</dbReference>
<dbReference type="NCBIfam" id="TIGR00525">
    <property type="entry name" value="folB"/>
    <property type="match status" value="1"/>
</dbReference>
<dbReference type="Gene3D" id="3.30.1130.10">
    <property type="match status" value="1"/>
</dbReference>
<evidence type="ECO:0000256" key="1">
    <source>
        <dbReference type="ARBA" id="ARBA00001353"/>
    </source>
</evidence>
<reference evidence="9" key="1">
    <citation type="submission" date="2023-03" db="EMBL/GenBank/DDBJ databases">
        <authorList>
            <person name="Steffen K."/>
            <person name="Cardenas P."/>
        </authorList>
    </citation>
    <scope>NUCLEOTIDE SEQUENCE</scope>
</reference>
<accession>A0AA35WY67</accession>
<evidence type="ECO:0000256" key="2">
    <source>
        <dbReference type="ARBA" id="ARBA00005013"/>
    </source>
</evidence>
<comment type="similarity">
    <text evidence="3">Belongs to the DHNA family.</text>
</comment>
<keyword evidence="10" id="KW-1185">Reference proteome</keyword>
<dbReference type="PANTHER" id="PTHR42844:SF1">
    <property type="entry name" value="DIHYDRONEOPTERIN ALDOLASE 1-RELATED"/>
    <property type="match status" value="1"/>
</dbReference>